<dbReference type="PANTHER" id="PTHR48167">
    <property type="entry name" value="EXPRESSED PROTEIN"/>
    <property type="match status" value="1"/>
</dbReference>
<proteinExistence type="predicted"/>
<name>A0A2N9FBU9_FAGSY</name>
<dbReference type="GO" id="GO:0003676">
    <property type="term" value="F:nucleic acid binding"/>
    <property type="evidence" value="ECO:0007669"/>
    <property type="project" value="InterPro"/>
</dbReference>
<dbReference type="PANTHER" id="PTHR48167:SF2">
    <property type="entry name" value="EXPRESSED PROTEIN"/>
    <property type="match status" value="1"/>
</dbReference>
<dbReference type="AlphaFoldDB" id="A0A2N9FBU9"/>
<organism evidence="1">
    <name type="scientific">Fagus sylvatica</name>
    <name type="common">Beechnut</name>
    <dbReference type="NCBI Taxonomy" id="28930"/>
    <lineage>
        <taxon>Eukaryota</taxon>
        <taxon>Viridiplantae</taxon>
        <taxon>Streptophyta</taxon>
        <taxon>Embryophyta</taxon>
        <taxon>Tracheophyta</taxon>
        <taxon>Spermatophyta</taxon>
        <taxon>Magnoliopsida</taxon>
        <taxon>eudicotyledons</taxon>
        <taxon>Gunneridae</taxon>
        <taxon>Pentapetalae</taxon>
        <taxon>rosids</taxon>
        <taxon>fabids</taxon>
        <taxon>Fagales</taxon>
        <taxon>Fagaceae</taxon>
        <taxon>Fagus</taxon>
    </lineage>
</organism>
<reference evidence="1" key="1">
    <citation type="submission" date="2018-02" db="EMBL/GenBank/DDBJ databases">
        <authorList>
            <person name="Cohen D.B."/>
            <person name="Kent A.D."/>
        </authorList>
    </citation>
    <scope>NUCLEOTIDE SEQUENCE</scope>
</reference>
<sequence>MSKLGVIGTALRSNFTVRTFRASYGISDTWLLRQSPRRFSTEAEQPPQDSAVDSFLKTPDTDIINMLEGCNLTMDDVKVDYNWSFTPNGMMVQFPSRFAYDKAVKAIGRKGRLYRLDRADRSQWDLIKPYSGKTVLLQGLPRTAIPEDVERFLTGCEYDSSSIEMFLRSTLLPDKWATVRFPSKTEAMNVFIKKNRGICHNNQILVRVLQ</sequence>
<dbReference type="InterPro" id="IPR012677">
    <property type="entry name" value="Nucleotide-bd_a/b_plait_sf"/>
</dbReference>
<protein>
    <submittedName>
        <fullName evidence="1">Uncharacterized protein</fullName>
    </submittedName>
</protein>
<accession>A0A2N9FBU9</accession>
<dbReference type="SUPFAM" id="SSF54928">
    <property type="entry name" value="RNA-binding domain, RBD"/>
    <property type="match status" value="1"/>
</dbReference>
<dbReference type="EMBL" id="OIVN01000726">
    <property type="protein sequence ID" value="SPC84683.1"/>
    <property type="molecule type" value="Genomic_DNA"/>
</dbReference>
<gene>
    <name evidence="1" type="ORF">FSB_LOCUS12565</name>
</gene>
<dbReference type="Gene3D" id="3.30.70.330">
    <property type="match status" value="1"/>
</dbReference>
<evidence type="ECO:0000313" key="1">
    <source>
        <dbReference type="EMBL" id="SPC84683.1"/>
    </source>
</evidence>
<dbReference type="InterPro" id="IPR035979">
    <property type="entry name" value="RBD_domain_sf"/>
</dbReference>